<sequence>MRGQVLIYLLLVWLLLAVSQLQESQINVQAIESVHFKLRPRSSMPKPRTRNALPTWVETKKIHKSPSGPNPVGNHRPPSRE</sequence>
<proteinExistence type="predicted"/>
<dbReference type="Gramene" id="EOY34086">
    <property type="protein sequence ID" value="EOY34086"/>
    <property type="gene ID" value="TCM_041870"/>
</dbReference>
<evidence type="ECO:0000313" key="3">
    <source>
        <dbReference type="EMBL" id="EOY34086.1"/>
    </source>
</evidence>
<evidence type="ECO:0000256" key="2">
    <source>
        <dbReference type="SAM" id="SignalP"/>
    </source>
</evidence>
<keyword evidence="4" id="KW-1185">Reference proteome</keyword>
<reference evidence="3 4" key="1">
    <citation type="journal article" date="2013" name="Genome Biol.">
        <title>The genome sequence of the most widely cultivated cacao type and its use to identify candidate genes regulating pod color.</title>
        <authorList>
            <person name="Motamayor J.C."/>
            <person name="Mockaitis K."/>
            <person name="Schmutz J."/>
            <person name="Haiminen N."/>
            <person name="Iii D.L."/>
            <person name="Cornejo O."/>
            <person name="Findley S.D."/>
            <person name="Zheng P."/>
            <person name="Utro F."/>
            <person name="Royaert S."/>
            <person name="Saski C."/>
            <person name="Jenkins J."/>
            <person name="Podicheti R."/>
            <person name="Zhao M."/>
            <person name="Scheffler B.E."/>
            <person name="Stack J.C."/>
            <person name="Feltus F.A."/>
            <person name="Mustiga G.M."/>
            <person name="Amores F."/>
            <person name="Phillips W."/>
            <person name="Marelli J.P."/>
            <person name="May G.D."/>
            <person name="Shapiro H."/>
            <person name="Ma J."/>
            <person name="Bustamante C.D."/>
            <person name="Schnell R.J."/>
            <person name="Main D."/>
            <person name="Gilbert D."/>
            <person name="Parida L."/>
            <person name="Kuhn D.N."/>
        </authorList>
    </citation>
    <scope>NUCLEOTIDE SEQUENCE [LARGE SCALE GENOMIC DNA]</scope>
    <source>
        <strain evidence="4">cv. Matina 1-6</strain>
    </source>
</reference>
<accession>A0A061GX81</accession>
<evidence type="ECO:0000313" key="4">
    <source>
        <dbReference type="Proteomes" id="UP000026915"/>
    </source>
</evidence>
<dbReference type="InParanoid" id="A0A061GX81"/>
<evidence type="ECO:0008006" key="5">
    <source>
        <dbReference type="Google" id="ProtNLM"/>
    </source>
</evidence>
<dbReference type="Proteomes" id="UP000026915">
    <property type="component" value="Chromosome 9"/>
</dbReference>
<dbReference type="AlphaFoldDB" id="A0A061GX81"/>
<dbReference type="EMBL" id="CM001887">
    <property type="protein sequence ID" value="EOY34086.1"/>
    <property type="molecule type" value="Genomic_DNA"/>
</dbReference>
<name>A0A061GX81_THECC</name>
<organism evidence="3 4">
    <name type="scientific">Theobroma cacao</name>
    <name type="common">Cacao</name>
    <name type="synonym">Cocoa</name>
    <dbReference type="NCBI Taxonomy" id="3641"/>
    <lineage>
        <taxon>Eukaryota</taxon>
        <taxon>Viridiplantae</taxon>
        <taxon>Streptophyta</taxon>
        <taxon>Embryophyta</taxon>
        <taxon>Tracheophyta</taxon>
        <taxon>Spermatophyta</taxon>
        <taxon>Magnoliopsida</taxon>
        <taxon>eudicotyledons</taxon>
        <taxon>Gunneridae</taxon>
        <taxon>Pentapetalae</taxon>
        <taxon>rosids</taxon>
        <taxon>malvids</taxon>
        <taxon>Malvales</taxon>
        <taxon>Malvaceae</taxon>
        <taxon>Byttnerioideae</taxon>
        <taxon>Theobroma</taxon>
    </lineage>
</organism>
<feature type="region of interest" description="Disordered" evidence="1">
    <location>
        <begin position="41"/>
        <end position="81"/>
    </location>
</feature>
<feature type="chain" id="PRO_5001599240" description="CLAVATA3/ESR (CLE)-related protein 46" evidence="2">
    <location>
        <begin position="22"/>
        <end position="81"/>
    </location>
</feature>
<keyword evidence="2" id="KW-0732">Signal</keyword>
<gene>
    <name evidence="3" type="ORF">TCM_041870</name>
</gene>
<dbReference type="eggNOG" id="ENOG502S7E8">
    <property type="taxonomic scope" value="Eukaryota"/>
</dbReference>
<feature type="signal peptide" evidence="2">
    <location>
        <begin position="1"/>
        <end position="21"/>
    </location>
</feature>
<dbReference type="OMA" id="NALPTWV"/>
<dbReference type="HOGENOM" id="CLU_174348_0_0_1"/>
<evidence type="ECO:0000256" key="1">
    <source>
        <dbReference type="SAM" id="MobiDB-lite"/>
    </source>
</evidence>
<protein>
    <recommendedName>
        <fullName evidence="5">CLAVATA3/ESR (CLE)-related protein 46</fullName>
    </recommendedName>
</protein>